<dbReference type="PROSITE" id="PS50835">
    <property type="entry name" value="IG_LIKE"/>
    <property type="match status" value="2"/>
</dbReference>
<evidence type="ECO:0000313" key="8">
    <source>
        <dbReference type="Proteomes" id="UP000765507"/>
    </source>
</evidence>
<dbReference type="OrthoDB" id="9898017at2759"/>
<dbReference type="GO" id="GO:0001817">
    <property type="term" value="P:regulation of cytokine production"/>
    <property type="evidence" value="ECO:0007669"/>
    <property type="project" value="TreeGrafter"/>
</dbReference>
<feature type="signal peptide" evidence="5">
    <location>
        <begin position="1"/>
        <end position="16"/>
    </location>
</feature>
<keyword evidence="4" id="KW-1133">Transmembrane helix</keyword>
<evidence type="ECO:0000259" key="6">
    <source>
        <dbReference type="PROSITE" id="PS50835"/>
    </source>
</evidence>
<dbReference type="GO" id="GO:0050852">
    <property type="term" value="P:T cell receptor signaling pathway"/>
    <property type="evidence" value="ECO:0007669"/>
    <property type="project" value="TreeGrafter"/>
</dbReference>
<dbReference type="Pfam" id="PF22705">
    <property type="entry name" value="C2-set_3"/>
    <property type="match status" value="1"/>
</dbReference>
<dbReference type="InterPro" id="IPR007110">
    <property type="entry name" value="Ig-like_dom"/>
</dbReference>
<keyword evidence="4" id="KW-0812">Transmembrane</keyword>
<dbReference type="InterPro" id="IPR050504">
    <property type="entry name" value="IgSF_BTN/MOG"/>
</dbReference>
<evidence type="ECO:0000256" key="4">
    <source>
        <dbReference type="SAM" id="Phobius"/>
    </source>
</evidence>
<organism evidence="7 8">
    <name type="scientific">Chelydra serpentina</name>
    <name type="common">Snapping turtle</name>
    <name type="synonym">Testudo serpentina</name>
    <dbReference type="NCBI Taxonomy" id="8475"/>
    <lineage>
        <taxon>Eukaryota</taxon>
        <taxon>Metazoa</taxon>
        <taxon>Chordata</taxon>
        <taxon>Craniata</taxon>
        <taxon>Vertebrata</taxon>
        <taxon>Euteleostomi</taxon>
        <taxon>Archelosauria</taxon>
        <taxon>Testudinata</taxon>
        <taxon>Testudines</taxon>
        <taxon>Cryptodira</taxon>
        <taxon>Durocryptodira</taxon>
        <taxon>Americhelydia</taxon>
        <taxon>Chelydroidea</taxon>
        <taxon>Chelydridae</taxon>
        <taxon>Chelydra</taxon>
    </lineage>
</organism>
<dbReference type="SMART" id="SM00409">
    <property type="entry name" value="IG"/>
    <property type="match status" value="1"/>
</dbReference>
<accession>A0A8T1RXY5</accession>
<dbReference type="InterPro" id="IPR003598">
    <property type="entry name" value="Ig_sub2"/>
</dbReference>
<comment type="caution">
    <text evidence="7">The sequence shown here is derived from an EMBL/GenBank/DDBJ whole genome shotgun (WGS) entry which is preliminary data.</text>
</comment>
<comment type="subcellular location">
    <subcellularLocation>
        <location evidence="1">Membrane</location>
    </subcellularLocation>
</comment>
<evidence type="ECO:0000256" key="2">
    <source>
        <dbReference type="ARBA" id="ARBA00023136"/>
    </source>
</evidence>
<dbReference type="InterPro" id="IPR053896">
    <property type="entry name" value="BTN3A2-like_Ig-C"/>
</dbReference>
<feature type="domain" description="Ig-like" evidence="6">
    <location>
        <begin position="23"/>
        <end position="122"/>
    </location>
</feature>
<dbReference type="EMBL" id="JAHGAV010001914">
    <property type="protein sequence ID" value="KAG6921596.1"/>
    <property type="molecule type" value="Genomic_DNA"/>
</dbReference>
<evidence type="ECO:0000256" key="3">
    <source>
        <dbReference type="ARBA" id="ARBA00023319"/>
    </source>
</evidence>
<dbReference type="Proteomes" id="UP000765507">
    <property type="component" value="Unassembled WGS sequence"/>
</dbReference>
<reference evidence="7 8" key="1">
    <citation type="journal article" date="2020" name="G3 (Bethesda)">
        <title>Draft Genome of the Common Snapping Turtle, Chelydra serpentina, a Model for Phenotypic Plasticity in Reptiles.</title>
        <authorList>
            <person name="Das D."/>
            <person name="Singh S.K."/>
            <person name="Bierstedt J."/>
            <person name="Erickson A."/>
            <person name="Galli G.L.J."/>
            <person name="Crossley D.A. 2nd"/>
            <person name="Rhen T."/>
        </authorList>
    </citation>
    <scope>NUCLEOTIDE SEQUENCE [LARGE SCALE GENOMIC DNA]</scope>
    <source>
        <strain evidence="7">KW</strain>
    </source>
</reference>
<evidence type="ECO:0000313" key="7">
    <source>
        <dbReference type="EMBL" id="KAG6921596.1"/>
    </source>
</evidence>
<keyword evidence="2 4" id="KW-0472">Membrane</keyword>
<feature type="domain" description="Ig-like" evidence="6">
    <location>
        <begin position="145"/>
        <end position="229"/>
    </location>
</feature>
<dbReference type="Pfam" id="PF07686">
    <property type="entry name" value="V-set"/>
    <property type="match status" value="1"/>
</dbReference>
<dbReference type="GO" id="GO:0009897">
    <property type="term" value="C:external side of plasma membrane"/>
    <property type="evidence" value="ECO:0007669"/>
    <property type="project" value="TreeGrafter"/>
</dbReference>
<dbReference type="Gene3D" id="2.60.40.10">
    <property type="entry name" value="Immunoglobulins"/>
    <property type="match status" value="2"/>
</dbReference>
<dbReference type="SMART" id="SM00406">
    <property type="entry name" value="IGv"/>
    <property type="match status" value="1"/>
</dbReference>
<protein>
    <submittedName>
        <fullName evidence="7">CD276 molecule</fullName>
    </submittedName>
</protein>
<dbReference type="AlphaFoldDB" id="A0A8T1RXY5"/>
<evidence type="ECO:0000256" key="1">
    <source>
        <dbReference type="ARBA" id="ARBA00004370"/>
    </source>
</evidence>
<feature type="transmembrane region" description="Helical" evidence="4">
    <location>
        <begin position="250"/>
        <end position="273"/>
    </location>
</feature>
<dbReference type="SUPFAM" id="SSF48726">
    <property type="entry name" value="Immunoglobulin"/>
    <property type="match status" value="2"/>
</dbReference>
<proteinExistence type="predicted"/>
<keyword evidence="5" id="KW-0732">Signal</keyword>
<gene>
    <name evidence="7" type="ORF">G0U57_006624</name>
</gene>
<keyword evidence="3" id="KW-0393">Immunoglobulin domain</keyword>
<evidence type="ECO:0000256" key="5">
    <source>
        <dbReference type="SAM" id="SignalP"/>
    </source>
</evidence>
<dbReference type="GO" id="GO:0005102">
    <property type="term" value="F:signaling receptor binding"/>
    <property type="evidence" value="ECO:0007669"/>
    <property type="project" value="TreeGrafter"/>
</dbReference>
<name>A0A8T1RXY5_CHESE</name>
<feature type="chain" id="PRO_5035838766" evidence="5">
    <location>
        <begin position="17"/>
        <end position="285"/>
    </location>
</feature>
<dbReference type="InterPro" id="IPR013783">
    <property type="entry name" value="Ig-like_fold"/>
</dbReference>
<dbReference type="PANTHER" id="PTHR24100:SF155">
    <property type="entry name" value="CD276 ANTIGEN"/>
    <property type="match status" value="1"/>
</dbReference>
<dbReference type="InterPro" id="IPR013106">
    <property type="entry name" value="Ig_V-set"/>
</dbReference>
<dbReference type="InterPro" id="IPR003599">
    <property type="entry name" value="Ig_sub"/>
</dbReference>
<dbReference type="PANTHER" id="PTHR24100">
    <property type="entry name" value="BUTYROPHILIN"/>
    <property type="match status" value="1"/>
</dbReference>
<keyword evidence="8" id="KW-1185">Reference proteome</keyword>
<dbReference type="SMART" id="SM00408">
    <property type="entry name" value="IGc2"/>
    <property type="match status" value="2"/>
</dbReference>
<sequence length="285" mass="30780">MLRLACWLALLGSVAAGLADTAPQASDGPQLWARAGQDVTLECRARALPEPDPRHLHVYWHLLRGPAGGSVVHSYYAGADRLADQAEAFRGRTQLLLQGIRQGVVALSLAGVRPSDSGTYRCFLLEGRDADSMDLILRVAAPYEPPQLAMLSRAGGQVALECRSAGGYPEPEITWHDGDGTRLSQAEPAEPQRSSQGTLEVRSVLWLTPRPGGSVCCSLSHPPLQQNMSVCETLTALESRLRALEQRVPGWPTALVTLVLVTLVCMVLISWGLPRIPAEGFHIGW</sequence>
<dbReference type="InterPro" id="IPR036179">
    <property type="entry name" value="Ig-like_dom_sf"/>
</dbReference>